<dbReference type="InterPro" id="IPR050418">
    <property type="entry name" value="D-iso_2-hydroxyacid_DH_PdxB"/>
</dbReference>
<dbReference type="EMBL" id="FXAK01000009">
    <property type="protein sequence ID" value="SMF89628.1"/>
    <property type="molecule type" value="Genomic_DNA"/>
</dbReference>
<evidence type="ECO:0000256" key="2">
    <source>
        <dbReference type="ARBA" id="ARBA00023002"/>
    </source>
</evidence>
<dbReference type="PANTHER" id="PTHR43761">
    <property type="entry name" value="D-ISOMER SPECIFIC 2-HYDROXYACID DEHYDROGENASE FAMILY PROTEIN (AFU_ORTHOLOGUE AFUA_1G13630)"/>
    <property type="match status" value="1"/>
</dbReference>
<evidence type="ECO:0000256" key="3">
    <source>
        <dbReference type="ARBA" id="ARBA00023027"/>
    </source>
</evidence>
<comment type="similarity">
    <text evidence="1 4">Belongs to the D-isomer specific 2-hydroxyacid dehydrogenase family.</text>
</comment>
<dbReference type="OrthoDB" id="9793626at2"/>
<feature type="domain" description="D-isomer specific 2-hydroxyacid dehydrogenase catalytic" evidence="5">
    <location>
        <begin position="37"/>
        <end position="316"/>
    </location>
</feature>
<dbReference type="STRING" id="286727.SAMN02982917_6808"/>
<keyword evidence="3" id="KW-0520">NAD</keyword>
<evidence type="ECO:0000313" key="7">
    <source>
        <dbReference type="EMBL" id="SMF89628.1"/>
    </source>
</evidence>
<evidence type="ECO:0000259" key="6">
    <source>
        <dbReference type="Pfam" id="PF02826"/>
    </source>
</evidence>
<sequence>MERIVFLDQDTMGADIALRRPDLPHEWSEYGRTAPGQIVERARGATVLIVNKVPIRAETLEQLPDLRFVAVAATGTDNVDVAACRARGVAVSNVRAYAIHTVPEHVFALMLALRRSLPAYRESVAAGAWQACGQFTLLDHPIRDLHGSTLGIVGRGAIGQAVATIGRAFGMRVLFAGRKGEAAGGPDHVPFDAVLAESDVLTLHCPLTPATRHLLGEAEFARMARRPLVINTSRGGLIDDMALVRALEGGLISGAAVDATAVEPPPDDHPFLRLAERTDFLLTPHIGWASVEARRAVAEQVTACIEAFAAGRPINLVT</sequence>
<evidence type="ECO:0000259" key="5">
    <source>
        <dbReference type="Pfam" id="PF00389"/>
    </source>
</evidence>
<dbReference type="InterPro" id="IPR036291">
    <property type="entry name" value="NAD(P)-bd_dom_sf"/>
</dbReference>
<evidence type="ECO:0000313" key="8">
    <source>
        <dbReference type="Proteomes" id="UP000192936"/>
    </source>
</evidence>
<gene>
    <name evidence="7" type="ORF">SAMN02982917_6808</name>
</gene>
<dbReference type="SUPFAM" id="SSF51735">
    <property type="entry name" value="NAD(P)-binding Rossmann-fold domains"/>
    <property type="match status" value="1"/>
</dbReference>
<feature type="domain" description="D-isomer specific 2-hydroxyacid dehydrogenase NAD-binding" evidence="6">
    <location>
        <begin position="107"/>
        <end position="287"/>
    </location>
</feature>
<dbReference type="Pfam" id="PF02826">
    <property type="entry name" value="2-Hacid_dh_C"/>
    <property type="match status" value="1"/>
</dbReference>
<dbReference type="CDD" id="cd12162">
    <property type="entry name" value="2-Hacid_dh_4"/>
    <property type="match status" value="1"/>
</dbReference>
<keyword evidence="2 4" id="KW-0560">Oxidoreductase</keyword>
<proteinExistence type="inferred from homology"/>
<dbReference type="AlphaFoldDB" id="A0A1X7HN68"/>
<dbReference type="InterPro" id="IPR029753">
    <property type="entry name" value="D-isomer_DH_CS"/>
</dbReference>
<dbReference type="InterPro" id="IPR006140">
    <property type="entry name" value="D-isomer_DH_NAD-bd"/>
</dbReference>
<reference evidence="7 8" key="1">
    <citation type="submission" date="2017-04" db="EMBL/GenBank/DDBJ databases">
        <authorList>
            <person name="Afonso C.L."/>
            <person name="Miller P.J."/>
            <person name="Scott M.A."/>
            <person name="Spackman E."/>
            <person name="Goraichik I."/>
            <person name="Dimitrov K.M."/>
            <person name="Suarez D.L."/>
            <person name="Swayne D.E."/>
        </authorList>
    </citation>
    <scope>NUCLEOTIDE SEQUENCE [LARGE SCALE GENOMIC DNA]</scope>
    <source>
        <strain evidence="7 8">A2P</strain>
    </source>
</reference>
<organism evidence="7 8">
    <name type="scientific">Azospirillum oryzae</name>
    <dbReference type="NCBI Taxonomy" id="286727"/>
    <lineage>
        <taxon>Bacteria</taxon>
        <taxon>Pseudomonadati</taxon>
        <taxon>Pseudomonadota</taxon>
        <taxon>Alphaproteobacteria</taxon>
        <taxon>Rhodospirillales</taxon>
        <taxon>Azospirillaceae</taxon>
        <taxon>Azospirillum</taxon>
    </lineage>
</organism>
<evidence type="ECO:0000256" key="1">
    <source>
        <dbReference type="ARBA" id="ARBA00005854"/>
    </source>
</evidence>
<dbReference type="SUPFAM" id="SSF52283">
    <property type="entry name" value="Formate/glycerate dehydrogenase catalytic domain-like"/>
    <property type="match status" value="1"/>
</dbReference>
<name>A0A1X7HN68_9PROT</name>
<dbReference type="GO" id="GO:0051287">
    <property type="term" value="F:NAD binding"/>
    <property type="evidence" value="ECO:0007669"/>
    <property type="project" value="InterPro"/>
</dbReference>
<protein>
    <submittedName>
        <fullName evidence="7">Glycerate dehydrogenase</fullName>
    </submittedName>
</protein>
<dbReference type="Pfam" id="PF00389">
    <property type="entry name" value="2-Hacid_dh"/>
    <property type="match status" value="1"/>
</dbReference>
<dbReference type="GO" id="GO:0016616">
    <property type="term" value="F:oxidoreductase activity, acting on the CH-OH group of donors, NAD or NADP as acceptor"/>
    <property type="evidence" value="ECO:0007669"/>
    <property type="project" value="InterPro"/>
</dbReference>
<dbReference type="InterPro" id="IPR006139">
    <property type="entry name" value="D-isomer_2_OHA_DH_cat_dom"/>
</dbReference>
<dbReference type="PROSITE" id="PS00670">
    <property type="entry name" value="D_2_HYDROXYACID_DH_2"/>
    <property type="match status" value="1"/>
</dbReference>
<dbReference type="Proteomes" id="UP000192936">
    <property type="component" value="Unassembled WGS sequence"/>
</dbReference>
<dbReference type="Gene3D" id="3.40.50.720">
    <property type="entry name" value="NAD(P)-binding Rossmann-like Domain"/>
    <property type="match status" value="2"/>
</dbReference>
<accession>A0A1X7HN68</accession>
<dbReference type="PANTHER" id="PTHR43761:SF1">
    <property type="entry name" value="D-ISOMER SPECIFIC 2-HYDROXYACID DEHYDROGENASE CATALYTIC DOMAIN-CONTAINING PROTEIN-RELATED"/>
    <property type="match status" value="1"/>
</dbReference>
<evidence type="ECO:0000256" key="4">
    <source>
        <dbReference type="RuleBase" id="RU003719"/>
    </source>
</evidence>